<dbReference type="Gene3D" id="2.180.10.10">
    <property type="entry name" value="RHS repeat-associated core"/>
    <property type="match status" value="1"/>
</dbReference>
<comment type="caution">
    <text evidence="2">The sequence shown here is derived from an EMBL/GenBank/DDBJ whole genome shotgun (WGS) entry which is preliminary data.</text>
</comment>
<dbReference type="InterPro" id="IPR031325">
    <property type="entry name" value="RHS_repeat"/>
</dbReference>
<evidence type="ECO:0000313" key="3">
    <source>
        <dbReference type="Proteomes" id="UP001198602"/>
    </source>
</evidence>
<dbReference type="EMBL" id="JAHYBX010000003">
    <property type="protein sequence ID" value="MCA1856628.1"/>
    <property type="molecule type" value="Genomic_DNA"/>
</dbReference>
<evidence type="ECO:0008006" key="4">
    <source>
        <dbReference type="Google" id="ProtNLM"/>
    </source>
</evidence>
<evidence type="ECO:0000256" key="1">
    <source>
        <dbReference type="SAM" id="MobiDB-lite"/>
    </source>
</evidence>
<reference evidence="2 3" key="1">
    <citation type="submission" date="2021-07" db="EMBL/GenBank/DDBJ databases">
        <title>Characterization of Violacein-producing bacteria and related species.</title>
        <authorList>
            <person name="Wilson H.S."/>
            <person name="De Leon M.E."/>
        </authorList>
    </citation>
    <scope>NUCLEOTIDE SEQUENCE [LARGE SCALE GENOMIC DNA]</scope>
    <source>
        <strain evidence="2 3">HSC-2F05</strain>
    </source>
</reference>
<feature type="region of interest" description="Disordered" evidence="1">
    <location>
        <begin position="120"/>
        <end position="148"/>
    </location>
</feature>
<protein>
    <recommendedName>
        <fullName evidence="4">RHS repeat protein</fullName>
    </recommendedName>
</protein>
<evidence type="ECO:0000313" key="2">
    <source>
        <dbReference type="EMBL" id="MCA1856628.1"/>
    </source>
</evidence>
<sequence length="148" mass="16222">MRYDPTARQTWVEDELGRQAHWTYDEQHQVIACTDLDGAEYRIDCNASGQPVALHLPGKRRVAFEYDDLDRIIAETDPLGRVTRTGYDGHSLRVADLRLPDGSRWCTSTRAAAASAWPGTGAACSPPTPTVPARSPATTTTLTATLPR</sequence>
<dbReference type="NCBIfam" id="TIGR01643">
    <property type="entry name" value="YD_repeat_2x"/>
    <property type="match status" value="2"/>
</dbReference>
<name>A0ABS7YAB7_9BURK</name>
<keyword evidence="3" id="KW-1185">Reference proteome</keyword>
<dbReference type="Pfam" id="PF05593">
    <property type="entry name" value="RHS_repeat"/>
    <property type="match status" value="1"/>
</dbReference>
<accession>A0ABS7YAB7</accession>
<proteinExistence type="predicted"/>
<dbReference type="InterPro" id="IPR006530">
    <property type="entry name" value="YD"/>
</dbReference>
<organism evidence="2 3">
    <name type="scientific">Massilia hydrophila</name>
    <dbReference type="NCBI Taxonomy" id="3044279"/>
    <lineage>
        <taxon>Bacteria</taxon>
        <taxon>Pseudomonadati</taxon>
        <taxon>Pseudomonadota</taxon>
        <taxon>Betaproteobacteria</taxon>
        <taxon>Burkholderiales</taxon>
        <taxon>Oxalobacteraceae</taxon>
        <taxon>Telluria group</taxon>
        <taxon>Massilia</taxon>
    </lineage>
</organism>
<feature type="compositionally biased region" description="Low complexity" evidence="1">
    <location>
        <begin position="136"/>
        <end position="148"/>
    </location>
</feature>
<dbReference type="Proteomes" id="UP001198602">
    <property type="component" value="Unassembled WGS sequence"/>
</dbReference>
<gene>
    <name evidence="2" type="ORF">LE190_11940</name>
</gene>